<evidence type="ECO:0008006" key="3">
    <source>
        <dbReference type="Google" id="ProtNLM"/>
    </source>
</evidence>
<sequence>MPSTVLNMGRGVRSGDVVVSVTEIATLFTGKPNLTEAQVRDLLTQLVMGRAEEVRPGDLIKADLINAILARLDFLASRVALLEAAKPAGVTGVVIREPSSSTILEIGNRLIIKGDNLLPESVVMIDQTKVSGLKGSATNATLVLDRIPPINIGQGRMVELRVSNTAGADVAQFRLNPPTLTMPIGDFLVGATGGPVPDPGAAGYQKKGHYSFTFTITSGVQPDEYFKLLPQVDAGWQAVATPQEILIEAATAQPTVKTVSVAVDIPDSASPGETGNLTLLVQSKRDSTLARRSQPVKIKVNASAEPPRNMTPELGSTSGGAAAMRKNADGKMTGLIIPDGPDSQLILKTNVPADGDYRIDTNKLSKFLDDTSGKWSASVTQNGIVKLRAPTDTISVTVTAKQGAQNAKMVVDIVSVTDAKNSGYLELEVEPWDGT</sequence>
<evidence type="ECO:0000313" key="2">
    <source>
        <dbReference type="Proteomes" id="UP000020218"/>
    </source>
</evidence>
<dbReference type="STRING" id="1454001.AW08_01526"/>
<dbReference type="PATRIC" id="fig|1454001.3.peg.1603"/>
<comment type="caution">
    <text evidence="1">The sequence shown here is derived from an EMBL/GenBank/DDBJ whole genome shotgun (WGS) entry which is preliminary data.</text>
</comment>
<keyword evidence="2" id="KW-1185">Reference proteome</keyword>
<name>A0A011NTL6_9PROT</name>
<proteinExistence type="predicted"/>
<gene>
    <name evidence="1" type="ORF">AW08_01526</name>
</gene>
<reference evidence="1" key="1">
    <citation type="submission" date="2014-02" db="EMBL/GenBank/DDBJ databases">
        <title>Expanding our view of genomic diversity in Candidatus Accumulibacter clades.</title>
        <authorList>
            <person name="Skennerton C.T."/>
            <person name="Barr J.J."/>
            <person name="Slater F.R."/>
            <person name="Bond P.L."/>
            <person name="Tyson G.W."/>
        </authorList>
    </citation>
    <scope>NUCLEOTIDE SEQUENCE [LARGE SCALE GENOMIC DNA]</scope>
</reference>
<protein>
    <recommendedName>
        <fullName evidence="3">IPT/TIG domain-containing protein</fullName>
    </recommendedName>
</protein>
<dbReference type="Proteomes" id="UP000020218">
    <property type="component" value="Unassembled WGS sequence"/>
</dbReference>
<accession>A0A011NTL6</accession>
<organism evidence="1 2">
    <name type="scientific">Candidatus Accumulibacter adjunctus</name>
    <dbReference type="NCBI Taxonomy" id="1454001"/>
    <lineage>
        <taxon>Bacteria</taxon>
        <taxon>Pseudomonadati</taxon>
        <taxon>Pseudomonadota</taxon>
        <taxon>Betaproteobacteria</taxon>
        <taxon>Candidatus Accumulibacter</taxon>
    </lineage>
</organism>
<dbReference type="EMBL" id="JFAX01000007">
    <property type="protein sequence ID" value="EXI67922.1"/>
    <property type="molecule type" value="Genomic_DNA"/>
</dbReference>
<evidence type="ECO:0000313" key="1">
    <source>
        <dbReference type="EMBL" id="EXI67922.1"/>
    </source>
</evidence>
<dbReference type="AlphaFoldDB" id="A0A011NTL6"/>